<keyword evidence="2" id="KW-0325">Glycoprotein</keyword>
<feature type="signal peptide" evidence="3">
    <location>
        <begin position="1"/>
        <end position="21"/>
    </location>
</feature>
<dbReference type="OrthoDB" id="6496929at2759"/>
<dbReference type="EMBL" id="AMQM01006081">
    <property type="status" value="NOT_ANNOTATED_CDS"/>
    <property type="molecule type" value="Genomic_DNA"/>
</dbReference>
<name>T1FBT4_HELRO</name>
<evidence type="ECO:0000313" key="5">
    <source>
        <dbReference type="EnsemblMetazoa" id="HelroP177502"/>
    </source>
</evidence>
<evidence type="ECO:0000256" key="1">
    <source>
        <dbReference type="ARBA" id="ARBA00022729"/>
    </source>
</evidence>
<evidence type="ECO:0000313" key="4">
    <source>
        <dbReference type="EMBL" id="ESN97866.1"/>
    </source>
</evidence>
<dbReference type="RefSeq" id="XP_009023944.1">
    <property type="nucleotide sequence ID" value="XM_009025696.1"/>
</dbReference>
<organism evidence="5 6">
    <name type="scientific">Helobdella robusta</name>
    <name type="common">Californian leech</name>
    <dbReference type="NCBI Taxonomy" id="6412"/>
    <lineage>
        <taxon>Eukaryota</taxon>
        <taxon>Metazoa</taxon>
        <taxon>Spiralia</taxon>
        <taxon>Lophotrochozoa</taxon>
        <taxon>Annelida</taxon>
        <taxon>Clitellata</taxon>
        <taxon>Hirudinea</taxon>
        <taxon>Rhynchobdellida</taxon>
        <taxon>Glossiphoniidae</taxon>
        <taxon>Helobdella</taxon>
    </lineage>
</organism>
<accession>T1FBT4</accession>
<dbReference type="InterPro" id="IPR050975">
    <property type="entry name" value="Sleep_regulator"/>
</dbReference>
<proteinExistence type="predicted"/>
<dbReference type="EnsemblMetazoa" id="HelroT177502">
    <property type="protein sequence ID" value="HelroP177502"/>
    <property type="gene ID" value="HelroG177502"/>
</dbReference>
<sequence>MTGTVLLLTSSILFLWHPSEAVKCYKCEAIDACNSPVNANDPGVSVCNDNYCISSKVEFMGMTASVRDCGTDVAFNECQTMTISGMPTTICTCKTDYCNGS</sequence>
<dbReference type="Pfam" id="PF17064">
    <property type="entry name" value="QVR"/>
    <property type="match status" value="1"/>
</dbReference>
<reference evidence="5" key="3">
    <citation type="submission" date="2015-06" db="UniProtKB">
        <authorList>
            <consortium name="EnsemblMetazoa"/>
        </authorList>
    </citation>
    <scope>IDENTIFICATION</scope>
</reference>
<dbReference type="HOGENOM" id="CLU_2294676_0_0_1"/>
<reference evidence="4 6" key="2">
    <citation type="journal article" date="2013" name="Nature">
        <title>Insights into bilaterian evolution from three spiralian genomes.</title>
        <authorList>
            <person name="Simakov O."/>
            <person name="Marletaz F."/>
            <person name="Cho S.J."/>
            <person name="Edsinger-Gonzales E."/>
            <person name="Havlak P."/>
            <person name="Hellsten U."/>
            <person name="Kuo D.H."/>
            <person name="Larsson T."/>
            <person name="Lv J."/>
            <person name="Arendt D."/>
            <person name="Savage R."/>
            <person name="Osoegawa K."/>
            <person name="de Jong P."/>
            <person name="Grimwood J."/>
            <person name="Chapman J.A."/>
            <person name="Shapiro H."/>
            <person name="Aerts A."/>
            <person name="Otillar R.P."/>
            <person name="Terry A.Y."/>
            <person name="Boore J.L."/>
            <person name="Grigoriev I.V."/>
            <person name="Lindberg D.R."/>
            <person name="Seaver E.C."/>
            <person name="Weisblat D.A."/>
            <person name="Putnam N.H."/>
            <person name="Rokhsar D.S."/>
        </authorList>
    </citation>
    <scope>NUCLEOTIDE SEQUENCE</scope>
</reference>
<dbReference type="OMA" id="TTCSEID"/>
<dbReference type="PANTHER" id="PTHR33562:SF28">
    <property type="entry name" value="PROTEIN QUIVER"/>
    <property type="match status" value="1"/>
</dbReference>
<evidence type="ECO:0000256" key="2">
    <source>
        <dbReference type="ARBA" id="ARBA00023180"/>
    </source>
</evidence>
<dbReference type="EMBL" id="KB097269">
    <property type="protein sequence ID" value="ESN97866.1"/>
    <property type="molecule type" value="Genomic_DNA"/>
</dbReference>
<dbReference type="Proteomes" id="UP000015101">
    <property type="component" value="Unassembled WGS sequence"/>
</dbReference>
<dbReference type="GO" id="GO:0032222">
    <property type="term" value="P:regulation of synaptic transmission, cholinergic"/>
    <property type="evidence" value="ECO:0007669"/>
    <property type="project" value="InterPro"/>
</dbReference>
<reference evidence="6" key="1">
    <citation type="submission" date="2012-12" db="EMBL/GenBank/DDBJ databases">
        <authorList>
            <person name="Hellsten U."/>
            <person name="Grimwood J."/>
            <person name="Chapman J.A."/>
            <person name="Shapiro H."/>
            <person name="Aerts A."/>
            <person name="Otillar R.P."/>
            <person name="Terry A.Y."/>
            <person name="Boore J.L."/>
            <person name="Simakov O."/>
            <person name="Marletaz F."/>
            <person name="Cho S.-J."/>
            <person name="Edsinger-Gonzales E."/>
            <person name="Havlak P."/>
            <person name="Kuo D.-H."/>
            <person name="Larsson T."/>
            <person name="Lv J."/>
            <person name="Arendt D."/>
            <person name="Savage R."/>
            <person name="Osoegawa K."/>
            <person name="de Jong P."/>
            <person name="Lindberg D.R."/>
            <person name="Seaver E.C."/>
            <person name="Weisblat D.A."/>
            <person name="Putnam N.H."/>
            <person name="Grigoriev I.V."/>
            <person name="Rokhsar D.S."/>
        </authorList>
    </citation>
    <scope>NUCLEOTIDE SEQUENCE</scope>
</reference>
<feature type="chain" id="PRO_5010980552" description="Protein quiver" evidence="3">
    <location>
        <begin position="22"/>
        <end position="101"/>
    </location>
</feature>
<dbReference type="CTD" id="20206283"/>
<dbReference type="AlphaFoldDB" id="T1FBT4"/>
<dbReference type="InterPro" id="IPR031424">
    <property type="entry name" value="QVR-like"/>
</dbReference>
<keyword evidence="1 3" id="KW-0732">Signal</keyword>
<dbReference type="GO" id="GO:0030431">
    <property type="term" value="P:sleep"/>
    <property type="evidence" value="ECO:0007669"/>
    <property type="project" value="InterPro"/>
</dbReference>
<dbReference type="KEGG" id="hro:HELRODRAFT_177502"/>
<dbReference type="GeneID" id="20206283"/>
<dbReference type="PANTHER" id="PTHR33562">
    <property type="entry name" value="ATILLA, ISOFORM B-RELATED-RELATED"/>
    <property type="match status" value="1"/>
</dbReference>
<dbReference type="InParanoid" id="T1FBT4"/>
<gene>
    <name evidence="5" type="primary">20206283</name>
    <name evidence="4" type="ORF">HELRODRAFT_177502</name>
</gene>
<keyword evidence="6" id="KW-1185">Reference proteome</keyword>
<evidence type="ECO:0000313" key="6">
    <source>
        <dbReference type="Proteomes" id="UP000015101"/>
    </source>
</evidence>
<evidence type="ECO:0008006" key="7">
    <source>
        <dbReference type="Google" id="ProtNLM"/>
    </source>
</evidence>
<evidence type="ECO:0000256" key="3">
    <source>
        <dbReference type="SAM" id="SignalP"/>
    </source>
</evidence>
<protein>
    <recommendedName>
        <fullName evidence="7">Protein quiver</fullName>
    </recommendedName>
</protein>